<sequence length="78" mass="9342">MYNIDFKILKRLLALAKDVAEWIEHNQVARMMEMVDEVEKLVVKILLPGYIQVREHSFLTEDELYEVLMQSRKLLYSN</sequence>
<evidence type="ECO:0000313" key="2">
    <source>
        <dbReference type="Proteomes" id="UP000679373"/>
    </source>
</evidence>
<proteinExistence type="predicted"/>
<keyword evidence="2" id="KW-1185">Reference proteome</keyword>
<dbReference type="AlphaFoldDB" id="A0AB74VFC8"/>
<dbReference type="GeneID" id="66347771"/>
<name>A0AB74VFC8_CLOBE</name>
<dbReference type="EMBL" id="CP073653">
    <property type="protein sequence ID" value="QUN35055.1"/>
    <property type="molecule type" value="Genomic_DNA"/>
</dbReference>
<reference evidence="1" key="1">
    <citation type="submission" date="2021-04" db="EMBL/GenBank/DDBJ databases">
        <title>Complete genome sequence of the type strain Clostridium beijerinckii NRRL B-598.</title>
        <authorList>
            <person name="Sedlar K."/>
            <person name="Branska B."/>
            <person name="Bezdicek M."/>
            <person name="Nykrynova M."/>
            <person name="Lengerova M."/>
            <person name="Skutkova H."/>
            <person name="Patakova P."/>
        </authorList>
    </citation>
    <scope>NUCLEOTIDE SEQUENCE</scope>
    <source>
        <strain evidence="1">DSM 791</strain>
    </source>
</reference>
<gene>
    <name evidence="1" type="ORF">KEC93_24570</name>
</gene>
<dbReference type="Proteomes" id="UP000679373">
    <property type="component" value="Chromosome"/>
</dbReference>
<protein>
    <submittedName>
        <fullName evidence="1">Uncharacterized protein</fullName>
    </submittedName>
</protein>
<evidence type="ECO:0000313" key="1">
    <source>
        <dbReference type="EMBL" id="QUN35055.1"/>
    </source>
</evidence>
<accession>A0AB74VFC8</accession>
<dbReference type="RefSeq" id="WP_077867681.1">
    <property type="nucleotide sequence ID" value="NZ_BKAK01000109.1"/>
</dbReference>
<organism evidence="1 2">
    <name type="scientific">Clostridium beijerinckii</name>
    <name type="common">Clostridium MP</name>
    <dbReference type="NCBI Taxonomy" id="1520"/>
    <lineage>
        <taxon>Bacteria</taxon>
        <taxon>Bacillati</taxon>
        <taxon>Bacillota</taxon>
        <taxon>Clostridia</taxon>
        <taxon>Eubacteriales</taxon>
        <taxon>Clostridiaceae</taxon>
        <taxon>Clostridium</taxon>
    </lineage>
</organism>